<dbReference type="InterPro" id="IPR035398">
    <property type="entry name" value="Bac_rhamnosid_C"/>
</dbReference>
<dbReference type="SUPFAM" id="SSF48208">
    <property type="entry name" value="Six-hairpin glycosidases"/>
    <property type="match status" value="1"/>
</dbReference>
<feature type="domain" description="Alpha-L-rhamnosidase C-terminal" evidence="7">
    <location>
        <begin position="836"/>
        <end position="898"/>
    </location>
</feature>
<dbReference type="RefSeq" id="WP_341376913.1">
    <property type="nucleotide sequence ID" value="NZ_JBBUTF010000041.1"/>
</dbReference>
<dbReference type="SUPFAM" id="SSF49785">
    <property type="entry name" value="Galactose-binding domain-like"/>
    <property type="match status" value="1"/>
</dbReference>
<name>A0ABU9BH23_9BURK</name>
<organism evidence="8 9">
    <name type="scientific">Pseudaquabacterium rugosum</name>
    <dbReference type="NCBI Taxonomy" id="2984194"/>
    <lineage>
        <taxon>Bacteria</taxon>
        <taxon>Pseudomonadati</taxon>
        <taxon>Pseudomonadota</taxon>
        <taxon>Betaproteobacteria</taxon>
        <taxon>Burkholderiales</taxon>
        <taxon>Sphaerotilaceae</taxon>
        <taxon>Pseudaquabacterium</taxon>
    </lineage>
</organism>
<dbReference type="Proteomes" id="UP001368500">
    <property type="component" value="Unassembled WGS sequence"/>
</dbReference>
<dbReference type="PANTHER" id="PTHR33307">
    <property type="entry name" value="ALPHA-RHAMNOSIDASE (EUROFUNG)"/>
    <property type="match status" value="1"/>
</dbReference>
<evidence type="ECO:0000259" key="5">
    <source>
        <dbReference type="Pfam" id="PF08531"/>
    </source>
</evidence>
<evidence type="ECO:0000313" key="8">
    <source>
        <dbReference type="EMBL" id="MEK8029121.1"/>
    </source>
</evidence>
<dbReference type="GO" id="GO:0016787">
    <property type="term" value="F:hydrolase activity"/>
    <property type="evidence" value="ECO:0007669"/>
    <property type="project" value="UniProtKB-KW"/>
</dbReference>
<dbReference type="EC" id="3.2.1.40" evidence="2"/>
<dbReference type="Gene3D" id="2.60.120.260">
    <property type="entry name" value="Galactose-binding domain-like"/>
    <property type="match status" value="2"/>
</dbReference>
<dbReference type="InterPro" id="IPR008979">
    <property type="entry name" value="Galactose-bd-like_sf"/>
</dbReference>
<dbReference type="Gene3D" id="1.50.10.10">
    <property type="match status" value="1"/>
</dbReference>
<evidence type="ECO:0000259" key="7">
    <source>
        <dbReference type="Pfam" id="PF17390"/>
    </source>
</evidence>
<dbReference type="EMBL" id="JBBUTF010000041">
    <property type="protein sequence ID" value="MEK8029121.1"/>
    <property type="molecule type" value="Genomic_DNA"/>
</dbReference>
<dbReference type="Pfam" id="PF17390">
    <property type="entry name" value="Bac_rhamnosid_C"/>
    <property type="match status" value="1"/>
</dbReference>
<dbReference type="InterPro" id="IPR008902">
    <property type="entry name" value="Rhamnosid_concanavalin"/>
</dbReference>
<gene>
    <name evidence="8" type="ORF">AACH11_24455</name>
</gene>
<evidence type="ECO:0000313" key="9">
    <source>
        <dbReference type="Proteomes" id="UP001368500"/>
    </source>
</evidence>
<dbReference type="InterPro" id="IPR035396">
    <property type="entry name" value="Bac_rhamnosid6H"/>
</dbReference>
<feature type="domain" description="Bacterial alpha-L-rhamnosidase N-terminal" evidence="5">
    <location>
        <begin position="214"/>
        <end position="381"/>
    </location>
</feature>
<dbReference type="Pfam" id="PF08531">
    <property type="entry name" value="Bac_rhamnosid_N"/>
    <property type="match status" value="1"/>
</dbReference>
<accession>A0ABU9BH23</accession>
<evidence type="ECO:0000256" key="3">
    <source>
        <dbReference type="ARBA" id="ARBA00022801"/>
    </source>
</evidence>
<feature type="domain" description="Alpha-L-rhamnosidase six-hairpin glycosidase" evidence="6">
    <location>
        <begin position="498"/>
        <end position="834"/>
    </location>
</feature>
<comment type="caution">
    <text evidence="8">The sequence shown here is derived from an EMBL/GenBank/DDBJ whole genome shotgun (WGS) entry which is preliminary data.</text>
</comment>
<keyword evidence="9" id="KW-1185">Reference proteome</keyword>
<protein>
    <recommendedName>
        <fullName evidence="2">alpha-L-rhamnosidase</fullName>
        <ecNumber evidence="2">3.2.1.40</ecNumber>
    </recommendedName>
</protein>
<sequence>MPVLWLAAEDAVARAEREAGWHWAWAAEGETTPGDPRGRPFVWTFTLAQPLHAPRLSVAGQKGLPGVWLDGHPLHASTDVMSGRELQDLDLGPAPLAAGSHRLAVLVRSFHPFIDDPRQGGVGALLRGTDADGAPVFVAPRPTDWWTRPQVPPAPPASPVSSALPSGPAWFDVDVPADAGWQPAAAPAEPIDWHPAPAQGARLLRRAFHLPAAPVQALLQITALGGYEAEINGQRVGDAQLTPENSDFRVRLLQQSFDVSALLREGNNAIGVMVGDGFYASEAIGRGRYPFGSAPRRLWARLEVRLVDGRTCTLATDGQWRAAAAPVTFSEIYHGEHHDARLEQPGWTSPGFDDRHWDAVWAAPTPPCERMPQESPPVRVTLERRPLTVTRVPGGDWVLDFGQNFAGICRIQVCGEAGRTVTLRHAEVLADDGQVDMRNLRAARCTDRYTLRGDPRGETWQPRFTYHGFRYVQVSGWPGPLQADDIRGLVLHSDLPVTGDLHSSQPIVQGLWHNTLWSQRSNFVGLPTDCPQRDERLGWTGDAQVFWPTAAFNMDVRGFTRRFLADLRASQRADGAYADTNPPALPAHGAHGWSDAGVVLPHTLWRHYGDLQVLDAHWDSMERWMAWIAEPNGDGLWAQRREVDFGDWLSLDAVHLMDETTPKLLTATACWGRMLAMMAELARASGRDARAAHFEAWLQRVRTAFVERFVQADGRIGNGSHTGAILSLAFGLVPEALHPAAADHLAADIRRRGTLLSTGFLGTPFSLDVLADHGHADLAVDLLLRTEFPSWGYMVARGATTIWERWNGDTGDLAMNSFNHYALGAVTGFLYRRVAGIEAAQPGFAELVCRPLADPRLGEGQARHDTVRGRIETRWGVGGDGHCWHEITLPEGLPARLCQADGGWSRLSGGRHRWISRRAPGGRSA</sequence>
<proteinExistence type="predicted"/>
<dbReference type="InterPro" id="IPR016007">
    <property type="entry name" value="Alpha_rhamnosid"/>
</dbReference>
<reference evidence="8 9" key="1">
    <citation type="submission" date="2024-04" db="EMBL/GenBank/DDBJ databases">
        <title>Novel species of the genus Ideonella isolated from streams.</title>
        <authorList>
            <person name="Lu H."/>
        </authorList>
    </citation>
    <scope>NUCLEOTIDE SEQUENCE [LARGE SCALE GENOMIC DNA]</scope>
    <source>
        <strain evidence="8 9">BYS139W</strain>
    </source>
</reference>
<dbReference type="InterPro" id="IPR008928">
    <property type="entry name" value="6-hairpin_glycosidase_sf"/>
</dbReference>
<evidence type="ECO:0000259" key="4">
    <source>
        <dbReference type="Pfam" id="PF05592"/>
    </source>
</evidence>
<keyword evidence="3 8" id="KW-0378">Hydrolase</keyword>
<dbReference type="InterPro" id="IPR013737">
    <property type="entry name" value="Bac_rhamnosid_N"/>
</dbReference>
<dbReference type="PANTHER" id="PTHR33307:SF6">
    <property type="entry name" value="ALPHA-RHAMNOSIDASE (EUROFUNG)-RELATED"/>
    <property type="match status" value="1"/>
</dbReference>
<dbReference type="Pfam" id="PF17389">
    <property type="entry name" value="Bac_rhamnosid6H"/>
    <property type="match status" value="1"/>
</dbReference>
<feature type="domain" description="Alpha-L-rhamnosidase concanavalin-like" evidence="4">
    <location>
        <begin position="391"/>
        <end position="492"/>
    </location>
</feature>
<evidence type="ECO:0000256" key="1">
    <source>
        <dbReference type="ARBA" id="ARBA00001445"/>
    </source>
</evidence>
<dbReference type="InterPro" id="IPR012341">
    <property type="entry name" value="6hp_glycosidase-like_sf"/>
</dbReference>
<comment type="catalytic activity">
    <reaction evidence="1">
        <text>Hydrolysis of terminal non-reducing alpha-L-rhamnose residues in alpha-L-rhamnosides.</text>
        <dbReference type="EC" id="3.2.1.40"/>
    </reaction>
</comment>
<evidence type="ECO:0000256" key="2">
    <source>
        <dbReference type="ARBA" id="ARBA00012652"/>
    </source>
</evidence>
<dbReference type="Pfam" id="PF05592">
    <property type="entry name" value="Bac_rhamnosid"/>
    <property type="match status" value="1"/>
</dbReference>
<evidence type="ECO:0000259" key="6">
    <source>
        <dbReference type="Pfam" id="PF17389"/>
    </source>
</evidence>
<dbReference type="Gene3D" id="2.60.420.10">
    <property type="entry name" value="Maltose phosphorylase, domain 3"/>
    <property type="match status" value="1"/>
</dbReference>